<evidence type="ECO:0000256" key="4">
    <source>
        <dbReference type="ARBA" id="ARBA00023136"/>
    </source>
</evidence>
<gene>
    <name evidence="7" type="ORF">HHL01_09185</name>
</gene>
<dbReference type="GO" id="GO:0016020">
    <property type="term" value="C:membrane"/>
    <property type="evidence" value="ECO:0007669"/>
    <property type="project" value="UniProtKB-SubCell"/>
</dbReference>
<keyword evidence="2" id="KW-0812">Transmembrane</keyword>
<dbReference type="EMBL" id="JABBCX010000003">
    <property type="protein sequence ID" value="NMF48353.1"/>
    <property type="molecule type" value="Genomic_DNA"/>
</dbReference>
<comment type="caution">
    <text evidence="7">The sequence shown here is derived from an EMBL/GenBank/DDBJ whole genome shotgun (WGS) entry which is preliminary data.</text>
</comment>
<evidence type="ECO:0000259" key="6">
    <source>
        <dbReference type="PROSITE" id="PS52015"/>
    </source>
</evidence>
<dbReference type="Proteomes" id="UP000519126">
    <property type="component" value="Unassembled WGS sequence"/>
</dbReference>
<dbReference type="RefSeq" id="WP_076923629.1">
    <property type="nucleotide sequence ID" value="NZ_JABBCX010000003.1"/>
</dbReference>
<dbReference type="Gene3D" id="3.30.1150.10">
    <property type="match status" value="1"/>
</dbReference>
<feature type="chain" id="PRO_5030586609" evidence="5">
    <location>
        <begin position="16"/>
        <end position="173"/>
    </location>
</feature>
<dbReference type="PROSITE" id="PS51257">
    <property type="entry name" value="PROKAR_LIPOPROTEIN"/>
    <property type="match status" value="1"/>
</dbReference>
<sequence>MKALYLLLPLTSLLAACGSTPTADKSVEKLNHTDVSNAEIRDYIDLSSVELRDRVKDYWNISTRTEPRYPIAAAKKGLAGCVELMTIINSEGKAQGYKVTSSYPKGLFDEAAAQSLNTWAWLPTNVNVAKQPVLTHIRIDFMIDSIPVGKKYLKNCPAGETFQVTGKIKKTSY</sequence>
<evidence type="ECO:0000256" key="1">
    <source>
        <dbReference type="ARBA" id="ARBA00004167"/>
    </source>
</evidence>
<dbReference type="AlphaFoldDB" id="A0A7X9U6X4"/>
<accession>A0A7X9U6X4</accession>
<feature type="signal peptide" evidence="5">
    <location>
        <begin position="1"/>
        <end position="15"/>
    </location>
</feature>
<evidence type="ECO:0000313" key="8">
    <source>
        <dbReference type="Proteomes" id="UP000519126"/>
    </source>
</evidence>
<keyword evidence="4" id="KW-0472">Membrane</keyword>
<dbReference type="PROSITE" id="PS52015">
    <property type="entry name" value="TONB_CTD"/>
    <property type="match status" value="1"/>
</dbReference>
<reference evidence="7 8" key="1">
    <citation type="submission" date="2020-04" db="EMBL/GenBank/DDBJ databases">
        <title>Genome Sequencing and Assembley of Pseudoalteromonas artica.</title>
        <authorList>
            <person name="Akerly B."/>
            <person name="Cook G."/>
        </authorList>
    </citation>
    <scope>NUCLEOTIDE SEQUENCE [LARGE SCALE GENOMIC DNA]</scope>
    <source>
        <strain evidence="7 8">NEC-BIFX-0059</strain>
    </source>
</reference>
<evidence type="ECO:0000256" key="3">
    <source>
        <dbReference type="ARBA" id="ARBA00022989"/>
    </source>
</evidence>
<keyword evidence="5" id="KW-0732">Signal</keyword>
<proteinExistence type="predicted"/>
<evidence type="ECO:0000313" key="7">
    <source>
        <dbReference type="EMBL" id="NMF48353.1"/>
    </source>
</evidence>
<name>A0A7X9U6X4_9GAMM</name>
<evidence type="ECO:0000256" key="2">
    <source>
        <dbReference type="ARBA" id="ARBA00022692"/>
    </source>
</evidence>
<feature type="domain" description="TonB C-terminal" evidence="6">
    <location>
        <begin position="54"/>
        <end position="150"/>
    </location>
</feature>
<dbReference type="NCBIfam" id="TIGR01352">
    <property type="entry name" value="tonB_Cterm"/>
    <property type="match status" value="1"/>
</dbReference>
<evidence type="ECO:0000256" key="5">
    <source>
        <dbReference type="SAM" id="SignalP"/>
    </source>
</evidence>
<dbReference type="SUPFAM" id="SSF74653">
    <property type="entry name" value="TolA/TonB C-terminal domain"/>
    <property type="match status" value="1"/>
</dbReference>
<dbReference type="Pfam" id="PF03544">
    <property type="entry name" value="TonB_C"/>
    <property type="match status" value="1"/>
</dbReference>
<protein>
    <submittedName>
        <fullName evidence="7">Energy transducer TonB</fullName>
    </submittedName>
</protein>
<dbReference type="GO" id="GO:0055085">
    <property type="term" value="P:transmembrane transport"/>
    <property type="evidence" value="ECO:0007669"/>
    <property type="project" value="InterPro"/>
</dbReference>
<keyword evidence="3" id="KW-1133">Transmembrane helix</keyword>
<comment type="subcellular location">
    <subcellularLocation>
        <location evidence="1">Membrane</location>
        <topology evidence="1">Single-pass membrane protein</topology>
    </subcellularLocation>
</comment>
<dbReference type="InterPro" id="IPR037682">
    <property type="entry name" value="TonB_C"/>
</dbReference>
<dbReference type="InterPro" id="IPR006260">
    <property type="entry name" value="TonB/TolA_C"/>
</dbReference>
<organism evidence="7 8">
    <name type="scientific">Pseudoalteromonas arctica</name>
    <dbReference type="NCBI Taxonomy" id="394751"/>
    <lineage>
        <taxon>Bacteria</taxon>
        <taxon>Pseudomonadati</taxon>
        <taxon>Pseudomonadota</taxon>
        <taxon>Gammaproteobacteria</taxon>
        <taxon>Alteromonadales</taxon>
        <taxon>Pseudoalteromonadaceae</taxon>
        <taxon>Pseudoalteromonas</taxon>
    </lineage>
</organism>